<dbReference type="EMBL" id="CP092624">
    <property type="protein sequence ID" value="UMM34379.1"/>
    <property type="molecule type" value="Genomic_DNA"/>
</dbReference>
<keyword evidence="5" id="KW-1185">Reference proteome</keyword>
<keyword evidence="1" id="KW-0812">Transmembrane</keyword>
<sequence>MSSTDVERLLRQEHIKPEDLLTDGPNNNLGQQIFTEETTVGTTREKKTGTKPTNVIRIRRTMVITNHQDVLKVFLPYVAFGGAVLLFIQSLFAIAVILQPSPMKK</sequence>
<keyword evidence="1" id="KW-1133">Transmembrane helix</keyword>
<protein>
    <submittedName>
        <fullName evidence="3">Uncharacterized protein</fullName>
    </submittedName>
</protein>
<dbReference type="AlphaFoldDB" id="A0AAE9F4U9"/>
<reference evidence="3 5" key="2">
    <citation type="submission" date="2022-04" db="EMBL/GenBank/DDBJ databases">
        <title>Chromosome-level reference genomes for two strains of Caenorhabditis briggsae: an improved platform for comparative genomics.</title>
        <authorList>
            <person name="Stevens L."/>
            <person name="Andersen E."/>
        </authorList>
    </citation>
    <scope>NUCLEOTIDE SEQUENCE [LARGE SCALE GENOMIC DNA]</scope>
    <source>
        <strain evidence="3">VX34</strain>
        <tissue evidence="3">Whole-organism</tissue>
    </source>
</reference>
<evidence type="ECO:0000256" key="1">
    <source>
        <dbReference type="SAM" id="Phobius"/>
    </source>
</evidence>
<evidence type="ECO:0000313" key="2">
    <source>
        <dbReference type="EMBL" id="ULT88575.1"/>
    </source>
</evidence>
<proteinExistence type="predicted"/>
<evidence type="ECO:0000313" key="3">
    <source>
        <dbReference type="EMBL" id="UMM34379.1"/>
    </source>
</evidence>
<dbReference type="Proteomes" id="UP000827892">
    <property type="component" value="Chromosome V"/>
</dbReference>
<reference evidence="2 4" key="1">
    <citation type="submission" date="2022-02" db="EMBL/GenBank/DDBJ databases">
        <title>Chromosome-level reference genomes for two strains of Caenorhabditis briggsae: an improved platform for comparative genomics.</title>
        <authorList>
            <person name="Stevens L."/>
            <person name="Andersen E.C."/>
        </authorList>
    </citation>
    <scope>NUCLEOTIDE SEQUENCE [LARGE SCALE GENOMIC DNA]</scope>
    <source>
        <strain evidence="2">QX1410_ONT</strain>
        <tissue evidence="2">Whole-organism</tissue>
    </source>
</reference>
<evidence type="ECO:0000313" key="5">
    <source>
        <dbReference type="Proteomes" id="UP000829354"/>
    </source>
</evidence>
<gene>
    <name evidence="2" type="ORF">L3Y34_007644</name>
    <name evidence="3" type="ORF">L5515_007482</name>
</gene>
<name>A0AAE9F4U9_CAEBR</name>
<feature type="transmembrane region" description="Helical" evidence="1">
    <location>
        <begin position="74"/>
        <end position="98"/>
    </location>
</feature>
<accession>A0AAE9F4U9</accession>
<organism evidence="3 5">
    <name type="scientific">Caenorhabditis briggsae</name>
    <dbReference type="NCBI Taxonomy" id="6238"/>
    <lineage>
        <taxon>Eukaryota</taxon>
        <taxon>Metazoa</taxon>
        <taxon>Ecdysozoa</taxon>
        <taxon>Nematoda</taxon>
        <taxon>Chromadorea</taxon>
        <taxon>Rhabditida</taxon>
        <taxon>Rhabditina</taxon>
        <taxon>Rhabditomorpha</taxon>
        <taxon>Rhabditoidea</taxon>
        <taxon>Rhabditidae</taxon>
        <taxon>Peloderinae</taxon>
        <taxon>Caenorhabditis</taxon>
    </lineage>
</organism>
<evidence type="ECO:0000313" key="4">
    <source>
        <dbReference type="Proteomes" id="UP000827892"/>
    </source>
</evidence>
<dbReference type="Proteomes" id="UP000829354">
    <property type="component" value="Chromosome V"/>
</dbReference>
<dbReference type="EMBL" id="CP090895">
    <property type="protein sequence ID" value="ULT88575.1"/>
    <property type="molecule type" value="Genomic_DNA"/>
</dbReference>
<keyword evidence="1" id="KW-0472">Membrane</keyword>